<evidence type="ECO:0000256" key="3">
    <source>
        <dbReference type="ARBA" id="ARBA00004505"/>
    </source>
</evidence>
<feature type="short sequence motif" description="Di-leucine internalization motif" evidence="32">
    <location>
        <begin position="861"/>
        <end position="862"/>
    </location>
</feature>
<organism evidence="37">
    <name type="scientific">Human immunodeficiency virus type 1</name>
    <name type="common">HIV-1</name>
    <dbReference type="NCBI Taxonomy" id="11676"/>
    <lineage>
        <taxon>Viruses</taxon>
        <taxon>Riboviria</taxon>
        <taxon>Pararnavirae</taxon>
        <taxon>Artverviricota</taxon>
        <taxon>Revtraviricetes</taxon>
        <taxon>Ortervirales</taxon>
        <taxon>Retroviridae</taxon>
        <taxon>Orthoretrovirinae</taxon>
        <taxon>Lentivirus</taxon>
        <taxon>Lentivirus humimdef1</taxon>
    </lineage>
</organism>
<dbReference type="CDD" id="cd09909">
    <property type="entry name" value="HIV-1-like_HR1-HR2"/>
    <property type="match status" value="1"/>
</dbReference>
<dbReference type="InterPro" id="IPR000777">
    <property type="entry name" value="HIV1_Gp120"/>
</dbReference>
<keyword evidence="18 32" id="KW-0946">Virion</keyword>
<feature type="site" description="Cleavage; by host furin" evidence="32">
    <location>
        <begin position="510"/>
        <end position="511"/>
    </location>
</feature>
<feature type="domain" description="Retroviral envelope protein GP41-like" evidence="36">
    <location>
        <begin position="529"/>
        <end position="718"/>
    </location>
</feature>
<evidence type="ECO:0000259" key="35">
    <source>
        <dbReference type="Pfam" id="PF00516"/>
    </source>
</evidence>
<feature type="region of interest" description="Disordered" evidence="34">
    <location>
        <begin position="715"/>
        <end position="739"/>
    </location>
</feature>
<evidence type="ECO:0000256" key="1">
    <source>
        <dbReference type="ARBA" id="ARBA00004402"/>
    </source>
</evidence>
<feature type="transmembrane region" description="Helical" evidence="33">
    <location>
        <begin position="511"/>
        <end position="534"/>
    </location>
</feature>
<dbReference type="GO" id="GO:0055036">
    <property type="term" value="C:virion membrane"/>
    <property type="evidence" value="ECO:0007669"/>
    <property type="project" value="UniProtKB-SubCell"/>
</dbReference>
<keyword evidence="19 32" id="KW-1043">Host membrane</keyword>
<keyword evidence="15 32" id="KW-0053">Apoptosis</keyword>
<dbReference type="FunFam" id="1.10.287.210:FF:000001">
    <property type="entry name" value="Envelope glycoprotein gp160"/>
    <property type="match status" value="1"/>
</dbReference>
<feature type="lipid moiety-binding region" description="S-palmitoyl cysteine; by host" evidence="32">
    <location>
        <position position="843"/>
    </location>
</feature>
<evidence type="ECO:0000256" key="6">
    <source>
        <dbReference type="ARBA" id="ARBA00004650"/>
    </source>
</evidence>
<comment type="similarity">
    <text evidence="32">Belongs to the HIV-1 env protein family.</text>
</comment>
<comment type="function">
    <text evidence="32">Envelope glycoprotein gp160: Oligomerizes in the host endoplasmic reticulum into predominantly trimers. In a second time, gp160 transits in the host Golgi, where glycosylation is completed. The precursor is then proteolytically cleaved in the trans-Golgi and thereby activated by cellular furin or furin-like proteases to produce gp120 and gp41.</text>
</comment>
<evidence type="ECO:0000256" key="24">
    <source>
        <dbReference type="ARBA" id="ARBA00023054"/>
    </source>
</evidence>
<evidence type="ECO:0000256" key="10">
    <source>
        <dbReference type="ARBA" id="ARBA00022570"/>
    </source>
</evidence>
<comment type="PTM">
    <text evidence="32">Highly glycosylated by host. The high number of glycan on the protein is reffered to as 'glycan shield' because it contributes to hide protein sequence from adaptive immune system.</text>
</comment>
<comment type="miscellaneous">
    <text evidence="32">Inhibitors targeting HIV-1 viral envelope proteins are used as antiretroviral drugs. Attachment of virions to the cell surface via non-specific interactions and CD4 binding can be blocked by inhibitors that include cyanovirin-N, cyclotriazadisulfonamide analogs, PRO 2000, TNX 355 and PRO 542. In addition, BMS 806 can block CD4-induced conformational changes. Env interactions with the coreceptor molecules can be targeted by CCR5 antagonists including SCH-D, maraviroc (UK 427857) and aplaviroc (GW 873140), and the CXCR4 antagonist AMD 070. Fusion of viral and cellular membranes can be inhibited by peptides such as enfuvirtide and tifuvirtide (T 1249). Resistance to inhibitors associated with mutations in Env are observed. Most of the time, single mutations confer only a modest reduction in drug susceptibility. Combination of several mutations is usually required to develop a high-level drug resistance.</text>
</comment>
<feature type="transmembrane region" description="Helical" evidence="33">
    <location>
        <begin position="20"/>
        <end position="41"/>
    </location>
</feature>
<feature type="region of interest" description="V2" evidence="32">
    <location>
        <begin position="162"/>
        <end position="201"/>
    </location>
</feature>
<dbReference type="Pfam" id="PF00516">
    <property type="entry name" value="GP120"/>
    <property type="match status" value="1"/>
</dbReference>
<comment type="function">
    <text evidence="32">Surface protein gp120: Attaches the virus to the host lymphoid cell by binding to the primary receptor CD4. This interaction induces a structural rearrangement creating a high affinity binding site for a chemokine coreceptor like CXCR4 and/or CCR5. Acts as a ligand for CD209/DC-SIGN and CLEC4M/DC-SIGNR, which are respectively found on dendritic cells (DCs), and on endothelial cells of liver sinusoids and lymph node sinuses. These interactions allow capture of viral particles at mucosal surfaces by these cells and subsequent transmission to permissive cells. HIV subverts the migration properties of dendritic cells to gain access to CD4+ T-cells in lymph nodes. Virus transmission to permissive T-cells occurs either in trans (without DCs infection, through viral capture and transmission), or in cis (following DCs productive infection, through the usual CD4-gp120 interaction), thereby inducing a robust infection. In trans infection, bound virions remain infectious over days and it is proposed that they are not degraded, but protected in non-lysosomal acidic organelles within the DCs close to the cell membrane thus contributing to the viral infectious potential during DCs' migration from the periphery to the lymphoid tissues. On arrival at lymphoid tissues, intact virions recycle back to DCs' cell surface allowing virus transmission to CD4+ T-cells.</text>
</comment>
<keyword evidence="30 32" id="KW-0449">Lipoprotein</keyword>
<feature type="disulfide bond" evidence="32">
    <location>
        <begin position="53"/>
        <end position="73"/>
    </location>
</feature>
<evidence type="ECO:0000256" key="5">
    <source>
        <dbReference type="ARBA" id="ARBA00004578"/>
    </source>
</evidence>
<keyword evidence="29 32" id="KW-0899">Viral immunoevasion</keyword>
<gene>
    <name evidence="32 37" type="primary">env</name>
</gene>
<keyword evidence="24 32" id="KW-0175">Coiled coil</keyword>
<evidence type="ECO:0000256" key="21">
    <source>
        <dbReference type="ARBA" id="ARBA00022890"/>
    </source>
</evidence>
<dbReference type="Gene3D" id="1.10.287.210">
    <property type="match status" value="1"/>
</dbReference>
<evidence type="ECO:0000256" key="18">
    <source>
        <dbReference type="ARBA" id="ARBA00022844"/>
    </source>
</evidence>
<evidence type="ECO:0000256" key="15">
    <source>
        <dbReference type="ARBA" id="ARBA00022703"/>
    </source>
</evidence>
<accession>L7TCZ9</accession>
<name>L7TCZ9_HV1</name>
<keyword evidence="7 32" id="KW-1168">Fusion of virus membrane with host membrane</keyword>
<keyword evidence="31 32" id="KW-1160">Virus entry into host cell</keyword>
<dbReference type="Gene3D" id="2.170.40.20">
    <property type="entry name" value="Human immunodeficiency virus 1, Gp160, envelope glycoprotein"/>
    <property type="match status" value="2"/>
</dbReference>
<comment type="PTM">
    <text evidence="32">Specific enzymatic cleavages in vivo yield mature proteins. Envelope glycoproteins are synthesized as a inactive precursor that is heavily N-glycosylated and processed likely by host cell furin in the Golgi to yield the mature SU and TM proteins. The cleavage site between SU and TM requires the minimal sequence [KR]-X-[KR]-R. About 2 of the 9 disulfide bonds of gp41 are reduced by P4HB/PDI, following binding to CD4 receptor.</text>
</comment>
<dbReference type="InterPro" id="IPR037527">
    <property type="entry name" value="Gp160"/>
</dbReference>
<keyword evidence="10 32" id="KW-1165">Clathrin-mediated endocytosis of virus by host</keyword>
<comment type="function">
    <text evidence="32">Transmembrane protein gp41: Acts as a class I viral fusion protein. Under the current model, the protein has at least 3 conformational states: pre-fusion native state, pre-hairpin intermediate state, and post-fusion hairpin state. During fusion of viral and target intracellular membranes, the coiled coil regions (heptad repeats) assume a trimer-of-hairpins structure, positioning the fusion peptide in close proximity to the C-terminal region of the ectodomain. The formation of this structure appears to drive apposition and subsequent fusion of viral and target cell membranes. Complete fusion occurs in host cell endosomes and is dynamin-dependent, however some lipid transfer might occur at the plasma membrane. The virus undergoes clathrin-dependent internalization long before endosomal fusion, thus minimizing the surface exposure of conserved viral epitopes during fusion and reducing the efficacy of inhibitors targeting these epitopes. Membranes fusion leads to delivery of the nucleocapsid into the cytoplasm.</text>
</comment>
<dbReference type="Gene3D" id="1.20.5.490">
    <property type="entry name" value="Single helix bin"/>
    <property type="match status" value="1"/>
</dbReference>
<proteinExistence type="inferred from homology"/>
<evidence type="ECO:0000256" key="2">
    <source>
        <dbReference type="ARBA" id="ARBA00004433"/>
    </source>
</evidence>
<keyword evidence="14 32" id="KW-0812">Transmembrane</keyword>
<feature type="short sequence motif" description="YXXL motif; contains endocytosis signal" evidence="32">
    <location>
        <begin position="711"/>
        <end position="714"/>
    </location>
</feature>
<keyword evidence="27 32" id="KW-1015">Disulfide bond</keyword>
<comment type="subcellular location">
    <molecule>Surface protein gp120</molecule>
    <subcellularLocation>
        <location evidence="32">Virion membrane</location>
        <topology evidence="32">Peripheral membrane protein</topology>
    </subcellularLocation>
    <subcellularLocation>
        <location evidence="32">Host cell membrane</location>
        <topology evidence="32">Peripheral membrane protein</topology>
    </subcellularLocation>
    <subcellularLocation>
        <location evidence="32">Host endosome membrane</location>
        <topology evidence="32">Single-pass type I membrane protein</topology>
    </subcellularLocation>
    <text evidence="32">The surface protein is not anchored to the viral envelope, but associates with the extravirion surface through its binding to TM. It is probably concentrated at the site of budding and incorporated into the virions possibly by contacts between the cytoplasmic tail of Env and the N-terminus of Gag.</text>
</comment>
<feature type="compositionally biased region" description="Basic and acidic residues" evidence="34">
    <location>
        <begin position="725"/>
        <end position="739"/>
    </location>
</feature>
<evidence type="ECO:0000256" key="7">
    <source>
        <dbReference type="ARBA" id="ARBA00022506"/>
    </source>
</evidence>
<comment type="subcellular location">
    <subcellularLocation>
        <location evidence="3">Host cell membrane</location>
        <topology evidence="3">Peripheral membrane protein</topology>
    </subcellularLocation>
    <subcellularLocation>
        <location evidence="1">Host cell membrane</location>
        <topology evidence="1">Single-pass type I membrane protein</topology>
    </subcellularLocation>
    <subcellularLocation>
        <location evidence="2">Host endosome membrane</location>
        <topology evidence="2">Peripheral membrane protein</topology>
    </subcellularLocation>
    <subcellularLocation>
        <location evidence="5">Host endosome membrane</location>
        <topology evidence="5">Single-pass type I membrane protein</topology>
    </subcellularLocation>
    <subcellularLocation>
        <location evidence="6">Virion membrane</location>
        <topology evidence="6">Peripheral membrane protein</topology>
    </subcellularLocation>
    <subcellularLocation>
        <location evidence="4">Virion membrane</location>
        <topology evidence="4">Single-pass type I membrane protein</topology>
    </subcellularLocation>
</comment>
<dbReference type="GO" id="GO:0020002">
    <property type="term" value="C:host cell plasma membrane"/>
    <property type="evidence" value="ECO:0007669"/>
    <property type="project" value="UniProtKB-SubCell"/>
</dbReference>
<keyword evidence="12 32" id="KW-1162">Viral penetration into host cytoplasm</keyword>
<dbReference type="FunFam" id="2.170.40.20:FF:000004">
    <property type="entry name" value="Envelope glycoprotein gp160"/>
    <property type="match status" value="1"/>
</dbReference>
<organismHost>
    <name type="scientific">Homo sapiens</name>
    <name type="common">Human</name>
    <dbReference type="NCBI Taxonomy" id="9606"/>
</organismHost>
<evidence type="ECO:0000256" key="34">
    <source>
        <dbReference type="SAM" id="MobiDB-lite"/>
    </source>
</evidence>
<feature type="chain" id="PRO_5023445876" description="Envelope glycoprotein gp160" evidence="32">
    <location>
        <begin position="32"/>
        <end position="862"/>
    </location>
</feature>
<evidence type="ECO:0000256" key="27">
    <source>
        <dbReference type="ARBA" id="ARBA00023157"/>
    </source>
</evidence>
<dbReference type="GO" id="GO:0019082">
    <property type="term" value="P:viral protein processing"/>
    <property type="evidence" value="ECO:0007669"/>
    <property type="project" value="UniProtKB-UniRule"/>
</dbReference>
<dbReference type="GO" id="GO:0044175">
    <property type="term" value="C:host cell endosome membrane"/>
    <property type="evidence" value="ECO:0007669"/>
    <property type="project" value="UniProtKB-SubCell"/>
</dbReference>
<feature type="region of interest" description="CD4-binding loop" evidence="32">
    <location>
        <begin position="367"/>
        <end position="377"/>
    </location>
</feature>
<feature type="domain" description="Human immunodeficiency virus 1 envelope glycoprotein Gp120" evidence="35">
    <location>
        <begin position="33"/>
        <end position="510"/>
    </location>
</feature>
<keyword evidence="13 32" id="KW-0165">Cleavage on pair of basic residues</keyword>
<evidence type="ECO:0000256" key="9">
    <source>
        <dbReference type="ARBA" id="ARBA00022511"/>
    </source>
</evidence>
<comment type="domain">
    <text evidence="32">Some of the most genetically diverse regions of the viral genome are present in Env. They are called variable regions 1 through 5 (V1 through V5). Coreceptor usage of gp120 is determined mainly by the primary structure of the third variable region (V3) in the outer domain of gp120. The sequence of V3 determines which coreceptor, CCR5 and/or CXCR4 (corresponding to R5/macrophage, X4/T cell and R5X4/T cell and macrophage tropism), is used to trigger the fusion potential of the Env complex, and hence which cells the virus can infect. Binding to CCR5 involves a region adjacent in addition to V3.</text>
</comment>
<evidence type="ECO:0000256" key="29">
    <source>
        <dbReference type="ARBA" id="ARBA00023280"/>
    </source>
</evidence>
<comment type="caution">
    <text evidence="32 33">Lacks conserved residue(s) required for the propagation of feature annotation.</text>
</comment>
<keyword evidence="16 32" id="KW-0732">Signal</keyword>
<evidence type="ECO:0000256" key="32">
    <source>
        <dbReference type="HAMAP-Rule" id="MF_04083"/>
    </source>
</evidence>
<keyword evidence="17 32" id="KW-1161">Viral attachment to host cell</keyword>
<comment type="PTM">
    <text evidence="32">Palmitoylation of the transmembrane protein and of Env polyprotein (prior to its proteolytic cleavage) is essential for their association with host cell membrane lipid rafts. Palmitoylation is therefore required for envelope trafficking to classical lipid rafts, but not for viral replication.</text>
</comment>
<sequence>MRVRGIQRNCQNLWRWGAMVLGMIIICSAADNLWVTVYYGVPVWRDAETTLFCASDAKAYEKEVHNIWATHACVPTDPNPQEIHLENVTEEFNMWKNNMVEQMHTDIISLWDQSLKPCVKLTPLCVTLNCSQYGSSHVNNHNNSSHNVSSHSGNITSDMKICSFNTTTEVRDKKQKVYSLFYKLDVVPISNDSSQYRLINCNTSAITQACPKVTFEPIPIHYCAPAGFAILKCKDKEFNGTGLCKNVSTVQCTHGIKPVVSTQLLLNGSLAEGTVRIRSENITNNAKNILVQLTRPVNINCTRPNNNTRKSVHIGPGQAFYAIGAIIGNIRQAHCNVSKASWNSALQEVAQQLKTHFGNKTIIFANSTGGDPEITTHSFNCGGEFFYCNTSSLFNSIWNGSTSNNTEPDSTITLQCRIKQIINMWQRGGQAMYAPPIQGVIRCESNITGLILTRDGGSNSSSTNETFRPGGGDMRDNWRSELYKYKVVKIEPLGVAPTKAKRRVVEREKRAVGIGAVFLGFLGAAGSTMGAASITLTVQARQLLFGIVQQQSNLLRAIEAQQHLLKLTVWGIKQLQARVLAVERYLRDQQLLGIWGCSGKLICTTNVPWNSSWSNKTQSEIWDNMTWMQWDKEINNYTQLIYGLLEESQNQQEKNEQDLLALDKWADLWNWFDISKWLWYIKIFIMIVAGLIGLRIVFAVLAIINRVRQGYSPLSFQTHTPNPEGLDRPGRIEEEGGEQGRDKSIRLVNGFLALAWDDLRSLCLFCYHRLRDFILIAARAVELLGHHSLKGLRLVWEGLKYLKNLLAYWSQELKNSAINLLDTIAIVVAGWTDRVIEVGQRLCRVILHIPRRIRQGLERALL</sequence>
<dbReference type="GO" id="GO:0005198">
    <property type="term" value="F:structural molecule activity"/>
    <property type="evidence" value="ECO:0007669"/>
    <property type="project" value="UniProtKB-UniRule"/>
</dbReference>
<evidence type="ECO:0000256" key="14">
    <source>
        <dbReference type="ARBA" id="ARBA00022692"/>
    </source>
</evidence>
<dbReference type="GO" id="GO:0016020">
    <property type="term" value="C:membrane"/>
    <property type="evidence" value="ECO:0007669"/>
    <property type="project" value="UniProtKB-UniRule"/>
</dbReference>
<evidence type="ECO:0000256" key="13">
    <source>
        <dbReference type="ARBA" id="ARBA00022685"/>
    </source>
</evidence>
<dbReference type="HAMAP" id="MF_04083">
    <property type="entry name" value="HIV_ENV"/>
    <property type="match status" value="1"/>
</dbReference>
<keyword evidence="11 32" id="KW-0945">Host-virus interaction</keyword>
<keyword evidence="8 32" id="KW-1170">Fusion of virus membrane with host endosomal membrane</keyword>
<evidence type="ECO:0000313" key="37">
    <source>
        <dbReference type="EMBL" id="AGC32005.1"/>
    </source>
</evidence>
<keyword evidence="9 32" id="KW-1032">Host cell membrane</keyword>
<comment type="domain">
    <text evidence="32 33">The 17 amino acids long immunosuppressive region is present in many retroviral envelope proteins. Synthetic peptides derived from this relatively conserved sequence inhibit immune function in vitro and in vivo.</text>
</comment>
<dbReference type="GO" id="GO:0052031">
    <property type="term" value="P:symbiont-mediated perturbation of host defense response"/>
    <property type="evidence" value="ECO:0007669"/>
    <property type="project" value="UniProtKB-UniRule"/>
</dbReference>
<feature type="disulfide bond" evidence="32">
    <location>
        <begin position="233"/>
        <end position="244"/>
    </location>
</feature>
<feature type="topological domain" description="Cytoplasmic" evidence="32">
    <location>
        <begin position="705"/>
        <end position="862"/>
    </location>
</feature>
<evidence type="ECO:0000256" key="19">
    <source>
        <dbReference type="ARBA" id="ARBA00022870"/>
    </source>
</evidence>
<dbReference type="InterPro" id="IPR036377">
    <property type="entry name" value="Gp120_core_sf"/>
</dbReference>
<keyword evidence="23 32" id="KW-1039">Host endosome</keyword>
<dbReference type="Pfam" id="PF00517">
    <property type="entry name" value="GP41"/>
    <property type="match status" value="1"/>
</dbReference>
<evidence type="ECO:0000256" key="26">
    <source>
        <dbReference type="ARBA" id="ARBA00023139"/>
    </source>
</evidence>
<feature type="disulfide bond" evidence="32">
    <location>
        <begin position="597"/>
        <end position="603"/>
    </location>
</feature>
<keyword evidence="22 32" id="KW-1133">Transmembrane helix</keyword>
<evidence type="ECO:0000256" key="25">
    <source>
        <dbReference type="ARBA" id="ARBA00023136"/>
    </source>
</evidence>
<evidence type="ECO:0000256" key="4">
    <source>
        <dbReference type="ARBA" id="ARBA00004563"/>
    </source>
</evidence>
<evidence type="ECO:0000256" key="31">
    <source>
        <dbReference type="ARBA" id="ARBA00023296"/>
    </source>
</evidence>
<dbReference type="SUPFAM" id="SSF58069">
    <property type="entry name" value="Virus ectodomain"/>
    <property type="match status" value="1"/>
</dbReference>
<protein>
    <recommendedName>
        <fullName evidence="32">Envelope glycoprotein gp160</fullName>
    </recommendedName>
    <alternativeName>
        <fullName evidence="32">Env polyprotein</fullName>
    </alternativeName>
    <component>
        <recommendedName>
            <fullName evidence="32">Surface protein gp120</fullName>
            <shortName evidence="32">SU</shortName>
        </recommendedName>
        <alternativeName>
            <fullName evidence="32">Glycoprotein 120</fullName>
            <shortName evidence="32">gp120</shortName>
        </alternativeName>
    </component>
    <component>
        <recommendedName>
            <fullName evidence="32">Transmembrane protein gp41</fullName>
            <shortName evidence="32">TM</shortName>
        </recommendedName>
        <alternativeName>
            <fullName evidence="32">Glycoprotein 41</fullName>
            <shortName evidence="32">gp41</shortName>
        </alternativeName>
    </component>
</protein>
<feature type="topological domain" description="Extracellular" evidence="32">
    <location>
        <begin position="32"/>
        <end position="683"/>
    </location>
</feature>
<feature type="region of interest" description="Immunosuppression" evidence="32">
    <location>
        <begin position="573"/>
        <end position="591"/>
    </location>
</feature>
<evidence type="ECO:0000256" key="30">
    <source>
        <dbReference type="ARBA" id="ARBA00023288"/>
    </source>
</evidence>
<feature type="chain" id="PRO_5023445874" description="Surface protein gp120" evidence="32">
    <location>
        <begin position="32"/>
        <end position="510"/>
    </location>
</feature>
<evidence type="ECO:0000256" key="8">
    <source>
        <dbReference type="ARBA" id="ARBA00022510"/>
    </source>
</evidence>
<reference evidence="37" key="1">
    <citation type="journal article" date="2013" name="Virology">
        <title>Molecular identification, cloning and characterization of transmitted/founder HIV-1 subtype A, D and A/D infectious molecular clones.</title>
        <authorList>
            <person name="Baalwa J."/>
            <person name="Wang S."/>
            <person name="Parrish N.F."/>
            <person name="Decker J.M."/>
            <person name="Keele B.F."/>
            <person name="Learn G.H."/>
            <person name="Yue L."/>
            <person name="Ruzagira E."/>
            <person name="Ssemwanga D."/>
            <person name="Kamali A."/>
            <person name="Amornkul P.N."/>
            <person name="Price M.A."/>
            <person name="Kappes J.C."/>
            <person name="Karita E."/>
            <person name="Kaleebu P."/>
            <person name="Sanders E."/>
            <person name="Gilmour J."/>
            <person name="Allen S."/>
            <person name="Hunter E."/>
            <person name="Montefiori D.C."/>
            <person name="Haynes B.F."/>
            <person name="Cormier E."/>
            <person name="Hahn B.H."/>
            <person name="Shaw G.M."/>
        </authorList>
    </citation>
    <scope>NUCLEOTIDE SEQUENCE</scope>
    <source>
        <strain evidence="37">9004SS_M03_3A15</strain>
    </source>
</reference>
<feature type="chain" id="PRO_5023445875" description="Transmembrane protein gp41" evidence="32">
    <location>
        <begin position="511"/>
        <end position="862"/>
    </location>
</feature>
<dbReference type="GO" id="GO:0075512">
    <property type="term" value="P:clathrin-dependent endocytosis of virus by host cell"/>
    <property type="evidence" value="ECO:0007669"/>
    <property type="project" value="UniProtKB-UniRule"/>
</dbReference>
<comment type="subcellular location">
    <molecule>Transmembrane protein gp41</molecule>
    <subcellularLocation>
        <location evidence="32">Virion membrane</location>
        <topology evidence="32">Single-pass type I membrane protein</topology>
    </subcellularLocation>
    <subcellularLocation>
        <location evidence="32">Host cell membrane</location>
        <topology evidence="32">Single-pass type I membrane protein</topology>
    </subcellularLocation>
    <subcellularLocation>
        <location evidence="32">Host endosome membrane</location>
        <topology evidence="32">Single-pass type I membrane protein</topology>
    </subcellularLocation>
    <text evidence="32">It is probably concentrated at the site of budding and incorporated into the virions possibly by contacts between the cytoplasmic tail of Env and the N-terminus of Gag.</text>
</comment>
<dbReference type="GO" id="GO:0039654">
    <property type="term" value="P:fusion of virus membrane with host endosome membrane"/>
    <property type="evidence" value="ECO:0007669"/>
    <property type="project" value="UniProtKB-UniRule"/>
</dbReference>
<feature type="coiled-coil region" evidence="32">
    <location>
        <begin position="632"/>
        <end position="666"/>
    </location>
</feature>
<dbReference type="GO" id="GO:0019031">
    <property type="term" value="C:viral envelope"/>
    <property type="evidence" value="ECO:0007669"/>
    <property type="project" value="UniProtKB-KW"/>
</dbReference>
<evidence type="ECO:0000256" key="17">
    <source>
        <dbReference type="ARBA" id="ARBA00022804"/>
    </source>
</evidence>
<comment type="subunit">
    <text evidence="32">The mature envelope protein (Env) consists of a homotrimer of non-covalently associated gp120-gp41 heterodimers. The resulting complex protrudes from the virus surface as a spike. There seems to be as few as 10 spikes on the average virion. Surface protein gp120 interacts with host CD4, CCR5 and CXCR4. Gp120 also interacts with the C-type lectins CD209/DC-SIGN and CLEC4M/DC-SIGNR (collectively referred to as DC-SIGN(R)). Gp120 and gp41 interact with GalCer. Gp120 interacts with host ITGA4/ITGB7 complex; on CD4+ T-cells, this interaction results in rapid activation of integrin ITGAL/LFA-1, which facilitates efficient cell-to-cell spreading of HIV-1. Gp120 interacts with cell-associated heparan sulfate; this interaction increases virus infectivity on permissive cells and may be involved in infection of CD4- cells.</text>
</comment>
<feature type="region of interest" description="MPER; binding to GalCer" evidence="32">
    <location>
        <begin position="661"/>
        <end position="682"/>
    </location>
</feature>
<evidence type="ECO:0000256" key="33">
    <source>
        <dbReference type="RuleBase" id="RU363095"/>
    </source>
</evidence>
<keyword evidence="26 32" id="KW-0564">Palmitate</keyword>
<evidence type="ECO:0000256" key="11">
    <source>
        <dbReference type="ARBA" id="ARBA00022581"/>
    </source>
</evidence>
<keyword evidence="28 32" id="KW-0325">Glycoprotein</keyword>
<evidence type="ECO:0000256" key="22">
    <source>
        <dbReference type="ARBA" id="ARBA00022989"/>
    </source>
</evidence>
<dbReference type="GO" id="GO:0019062">
    <property type="term" value="P:virion attachment to host cell"/>
    <property type="evidence" value="ECO:0007669"/>
    <property type="project" value="UniProtKB-UniRule"/>
</dbReference>
<comment type="domain">
    <text evidence="32">The membrane proximal external region (MPER) present in gp41 is a tryptophan-rich region recognized by the antibodies 2F5, Z13, and 4E10. MPER seems to play a role in fusion.</text>
</comment>
<feature type="region of interest" description="Fusion peptide" evidence="32">
    <location>
        <begin position="511"/>
        <end position="531"/>
    </location>
</feature>
<feature type="lipid moiety-binding region" description="S-palmitoyl cysteine; by host" evidence="32">
    <location>
        <position position="763"/>
    </location>
</feature>
<evidence type="ECO:0000256" key="12">
    <source>
        <dbReference type="ARBA" id="ARBA00022595"/>
    </source>
</evidence>
<keyword evidence="20 32" id="KW-0261">Viral envelope protein</keyword>
<dbReference type="GO" id="GO:1903908">
    <property type="term" value="P:positive regulation of plasma membrane raft polarization"/>
    <property type="evidence" value="ECO:0007669"/>
    <property type="project" value="UniProtKB-UniRule"/>
</dbReference>
<dbReference type="InterPro" id="IPR000328">
    <property type="entry name" value="GP41-like"/>
</dbReference>
<keyword evidence="25 32" id="KW-0472">Membrane</keyword>
<feature type="transmembrane region" description="Helical" evidence="33">
    <location>
        <begin position="677"/>
        <end position="704"/>
    </location>
</feature>
<evidence type="ECO:0000256" key="20">
    <source>
        <dbReference type="ARBA" id="ARBA00022879"/>
    </source>
</evidence>
<comment type="miscellaneous">
    <text evidence="32">HIV-1 lineages are divided in three main groups, M (for Major), O (for Outlier), and N (for New, or Non-M, Non-O). The vast majority of strains found worldwide belong to the group M. Group O seems to be endemic to and largely confined to Cameroon and neighboring countries in West Central Africa, where these viruses represent a small minority of HIV-1 strains. The group N is represented by a limited number of isolates from Cameroonian persons. The group M is further subdivided in 9 clades or subtypes (A to D, F to H, J and K).</text>
</comment>
<evidence type="ECO:0000256" key="23">
    <source>
        <dbReference type="ARBA" id="ARBA00023046"/>
    </source>
</evidence>
<comment type="domain">
    <text evidence="32">The CD4-binding region is targeted by the antibody b12.</text>
</comment>
<keyword evidence="21 32" id="KW-1164">Virus endocytosis by host</keyword>
<dbReference type="FunFam" id="2.170.40.20:FF:000003">
    <property type="entry name" value="Envelope glycoprotein gp160"/>
    <property type="match status" value="1"/>
</dbReference>
<dbReference type="GO" id="GO:0019064">
    <property type="term" value="P:fusion of virus membrane with host plasma membrane"/>
    <property type="evidence" value="ECO:0007669"/>
    <property type="project" value="UniProtKB-UniRule"/>
</dbReference>
<dbReference type="GO" id="GO:1903911">
    <property type="term" value="P:positive regulation of receptor clustering"/>
    <property type="evidence" value="ECO:0007669"/>
    <property type="project" value="UniProtKB-UniRule"/>
</dbReference>
<feature type="disulfide bond" evidence="32">
    <location>
        <begin position="223"/>
        <end position="252"/>
    </location>
</feature>
<evidence type="ECO:0000256" key="28">
    <source>
        <dbReference type="ARBA" id="ARBA00023180"/>
    </source>
</evidence>
<dbReference type="SUPFAM" id="SSF56502">
    <property type="entry name" value="gp120 core"/>
    <property type="match status" value="2"/>
</dbReference>
<dbReference type="EMBL" id="JX203213">
    <property type="protein sequence ID" value="AGC32005.1"/>
    <property type="molecule type" value="Genomic_RNA"/>
</dbReference>
<evidence type="ECO:0000256" key="16">
    <source>
        <dbReference type="ARBA" id="ARBA00022729"/>
    </source>
</evidence>
<evidence type="ECO:0000259" key="36">
    <source>
        <dbReference type="Pfam" id="PF00517"/>
    </source>
</evidence>
<dbReference type="FunFam" id="1.20.5.490:FF:000001">
    <property type="entry name" value="Envelope glycoprotein gp160"/>
    <property type="match status" value="1"/>
</dbReference>
<comment type="domain">
    <text evidence="32">The YXXL motif is involved in determining the exact site of viral release at the surface of infected mononuclear cells and promotes endocytosis. YXXL and di-leucine endocytosis motifs interact directly or indirectly with the clathrin adapter complexes, opperate independently, and their activities are not additive.</text>
</comment>